<dbReference type="Gene3D" id="1.10.510.10">
    <property type="entry name" value="Transferase(Phosphotransferase) domain 1"/>
    <property type="match status" value="1"/>
</dbReference>
<dbReference type="EMBL" id="JASCIR010000001">
    <property type="protein sequence ID" value="MDI3384676.1"/>
    <property type="molecule type" value="Genomic_DNA"/>
</dbReference>
<dbReference type="CDD" id="cd06342">
    <property type="entry name" value="PBP1_ABC_LIVBP-like"/>
    <property type="match status" value="1"/>
</dbReference>
<keyword evidence="2" id="KW-0808">Transferase</keyword>
<evidence type="ECO:0000256" key="4">
    <source>
        <dbReference type="ARBA" id="ARBA00022741"/>
    </source>
</evidence>
<evidence type="ECO:0000313" key="11">
    <source>
        <dbReference type="Proteomes" id="UP001224661"/>
    </source>
</evidence>
<keyword evidence="4 7" id="KW-0547">Nucleotide-binding</keyword>
<dbReference type="SUPFAM" id="SSF53822">
    <property type="entry name" value="Periplasmic binding protein-like I"/>
    <property type="match status" value="1"/>
</dbReference>
<dbReference type="Gene3D" id="3.30.200.20">
    <property type="entry name" value="Phosphorylase Kinase, domain 1"/>
    <property type="match status" value="1"/>
</dbReference>
<gene>
    <name evidence="10" type="ORF">QIS99_00335</name>
</gene>
<proteinExistence type="inferred from homology"/>
<evidence type="ECO:0000256" key="7">
    <source>
        <dbReference type="PROSITE-ProRule" id="PRU10141"/>
    </source>
</evidence>
<dbReference type="InterPro" id="IPR017441">
    <property type="entry name" value="Protein_kinase_ATP_BS"/>
</dbReference>
<feature type="region of interest" description="Disordered" evidence="8">
    <location>
        <begin position="260"/>
        <end position="285"/>
    </location>
</feature>
<feature type="compositionally biased region" description="Low complexity" evidence="8">
    <location>
        <begin position="320"/>
        <end position="332"/>
    </location>
</feature>
<feature type="region of interest" description="Disordered" evidence="8">
    <location>
        <begin position="303"/>
        <end position="352"/>
    </location>
</feature>
<dbReference type="PANTHER" id="PTHR43289">
    <property type="entry name" value="MITOGEN-ACTIVATED PROTEIN KINASE KINASE KINASE 20-RELATED"/>
    <property type="match status" value="1"/>
</dbReference>
<dbReference type="RefSeq" id="WP_282509161.1">
    <property type="nucleotide sequence ID" value="NZ_JASCIR010000001.1"/>
</dbReference>
<keyword evidence="3" id="KW-0732">Signal</keyword>
<dbReference type="InterPro" id="IPR000719">
    <property type="entry name" value="Prot_kinase_dom"/>
</dbReference>
<name>A0ABT6RJT2_9ACTN</name>
<evidence type="ECO:0000256" key="8">
    <source>
        <dbReference type="SAM" id="MobiDB-lite"/>
    </source>
</evidence>
<evidence type="ECO:0000313" key="10">
    <source>
        <dbReference type="EMBL" id="MDI3384676.1"/>
    </source>
</evidence>
<organism evidence="10 11">
    <name type="scientific">Streptomyces solicavernae</name>
    <dbReference type="NCBI Taxonomy" id="3043614"/>
    <lineage>
        <taxon>Bacteria</taxon>
        <taxon>Bacillati</taxon>
        <taxon>Actinomycetota</taxon>
        <taxon>Actinomycetes</taxon>
        <taxon>Kitasatosporales</taxon>
        <taxon>Streptomycetaceae</taxon>
        <taxon>Streptomyces</taxon>
    </lineage>
</organism>
<accession>A0ABT6RJT2</accession>
<dbReference type="Proteomes" id="UP001224661">
    <property type="component" value="Unassembled WGS sequence"/>
</dbReference>
<dbReference type="InterPro" id="IPR028082">
    <property type="entry name" value="Peripla_BP_I"/>
</dbReference>
<dbReference type="SUPFAM" id="SSF56112">
    <property type="entry name" value="Protein kinase-like (PK-like)"/>
    <property type="match status" value="1"/>
</dbReference>
<comment type="similarity">
    <text evidence="1">Belongs to the leucine-binding protein family.</text>
</comment>
<protein>
    <submittedName>
        <fullName evidence="10">ABC transporter substrate-binding protein</fullName>
    </submittedName>
</protein>
<feature type="compositionally biased region" description="Basic and acidic residues" evidence="8">
    <location>
        <begin position="269"/>
        <end position="279"/>
    </location>
</feature>
<comment type="caution">
    <text evidence="10">The sequence shown here is derived from an EMBL/GenBank/DDBJ whole genome shotgun (WGS) entry which is preliminary data.</text>
</comment>
<evidence type="ECO:0000256" key="5">
    <source>
        <dbReference type="ARBA" id="ARBA00022777"/>
    </source>
</evidence>
<keyword evidence="5" id="KW-0418">Kinase</keyword>
<dbReference type="CDD" id="cd14014">
    <property type="entry name" value="STKc_PknB_like"/>
    <property type="match status" value="1"/>
</dbReference>
<feature type="binding site" evidence="7">
    <location>
        <position position="44"/>
    </location>
    <ligand>
        <name>ATP</name>
        <dbReference type="ChEBI" id="CHEBI:30616"/>
    </ligand>
</feature>
<dbReference type="PANTHER" id="PTHR43289:SF34">
    <property type="entry name" value="SERINE_THREONINE-PROTEIN KINASE YBDM-RELATED"/>
    <property type="match status" value="1"/>
</dbReference>
<dbReference type="SMART" id="SM00220">
    <property type="entry name" value="S_TKc"/>
    <property type="match status" value="1"/>
</dbReference>
<dbReference type="InterPro" id="IPR011009">
    <property type="entry name" value="Kinase-like_dom_sf"/>
</dbReference>
<dbReference type="PROSITE" id="PS00107">
    <property type="entry name" value="PROTEIN_KINASE_ATP"/>
    <property type="match status" value="1"/>
</dbReference>
<keyword evidence="11" id="KW-1185">Reference proteome</keyword>
<keyword evidence="6 7" id="KW-0067">ATP-binding</keyword>
<evidence type="ECO:0000256" key="6">
    <source>
        <dbReference type="ARBA" id="ARBA00022840"/>
    </source>
</evidence>
<dbReference type="Pfam" id="PF00069">
    <property type="entry name" value="Pkinase"/>
    <property type="match status" value="1"/>
</dbReference>
<sequence>MSEALLPGDPSVVGGHRLLARLGAGGMGVVYLGRSGSGALAAVKVVQPELADEPDFRARFRREVEAARRVVSPWAVPVTGAGPDEPTPWLATEFVPGPSLAEEIRRSGPLPAYSVRALGRMLAAALGAVHAAGLVHRDVKPANVLLAVDGPRLIDFGIARSTGLGTHTALTSLTATGLVAGTPGFLSPEQAEARTGQLGPACDVFSLGCLLAYAATGRAPFGEGTAEAMLYRTVHDEPDLAGVADDDLGALLRACLAKDPAARPSPGRIESRLAGDERPGGGWLPEHVVRDIADRSARMLTLPGIDPTVTDRPTALDPVSGNPPSGNPPSGGTASGEAAPGNPASGGTASRGTSRRRLLAFGTGGALLAAAGSGTARWALTRDDAPQPAADRWALGVHADLSGPGKADGRAHEQGVRLAVEQYNARGDKPFALGLRTADDGGAEARAESAAQRLVRDRSVLAVVGPTSDACVDGAVGTYDEALLPMLLVKPGAFRLVGRRYRASLHCRPMVYALGFGLAIQLTRQEKVSYAGLLQDRTTDPVAWEITQGIADAMRKEKARFYPRVVPAGLDDLGPQVADILRAKVDSFVYAGSAEGAVGVARSLADAGFDGPRLGPEELAEPAFVGAEAAEGWLLGTSFVDPERLPAAASFVRAFRRRFDAAPGRYAVEAYDAANLAIDQLVRGVRDGRPPERARLATLLRAAEYRGITKPLSFDRDNGRYEGELCYRHRVENGKLRFLGEVPGGDPSGSDA</sequence>
<dbReference type="PROSITE" id="PS00108">
    <property type="entry name" value="PROTEIN_KINASE_ST"/>
    <property type="match status" value="1"/>
</dbReference>
<evidence type="ECO:0000259" key="9">
    <source>
        <dbReference type="PROSITE" id="PS50011"/>
    </source>
</evidence>
<dbReference type="Pfam" id="PF13458">
    <property type="entry name" value="Peripla_BP_6"/>
    <property type="match status" value="1"/>
</dbReference>
<evidence type="ECO:0000256" key="1">
    <source>
        <dbReference type="ARBA" id="ARBA00010062"/>
    </source>
</evidence>
<dbReference type="InterPro" id="IPR028081">
    <property type="entry name" value="Leu-bd"/>
</dbReference>
<dbReference type="InterPro" id="IPR008271">
    <property type="entry name" value="Ser/Thr_kinase_AS"/>
</dbReference>
<reference evidence="10 11" key="1">
    <citation type="submission" date="2023-05" db="EMBL/GenBank/DDBJ databases">
        <title>Draft genome sequence of Streptomyces sp. B-S-A8 isolated from a cave soil in Thailand.</title>
        <authorList>
            <person name="Chamroensaksri N."/>
            <person name="Muangham S."/>
        </authorList>
    </citation>
    <scope>NUCLEOTIDE SEQUENCE [LARGE SCALE GENOMIC DNA]</scope>
    <source>
        <strain evidence="10 11">B-S-A8</strain>
    </source>
</reference>
<feature type="domain" description="Protein kinase" evidence="9">
    <location>
        <begin position="16"/>
        <end position="273"/>
    </location>
</feature>
<dbReference type="Gene3D" id="3.40.50.2300">
    <property type="match status" value="2"/>
</dbReference>
<evidence type="ECO:0000256" key="3">
    <source>
        <dbReference type="ARBA" id="ARBA00022729"/>
    </source>
</evidence>
<evidence type="ECO:0000256" key="2">
    <source>
        <dbReference type="ARBA" id="ARBA00022679"/>
    </source>
</evidence>
<dbReference type="PROSITE" id="PS50011">
    <property type="entry name" value="PROTEIN_KINASE_DOM"/>
    <property type="match status" value="1"/>
</dbReference>